<name>A0ABD0L6K0_9CAEN</name>
<accession>A0ABD0L6K0</accession>
<dbReference type="AlphaFoldDB" id="A0ABD0L6K0"/>
<reference evidence="1 2" key="1">
    <citation type="journal article" date="2023" name="Sci. Data">
        <title>Genome assembly of the Korean intertidal mud-creeper Batillaria attramentaria.</title>
        <authorList>
            <person name="Patra A.K."/>
            <person name="Ho P.T."/>
            <person name="Jun S."/>
            <person name="Lee S.J."/>
            <person name="Kim Y."/>
            <person name="Won Y.J."/>
        </authorList>
    </citation>
    <scope>NUCLEOTIDE SEQUENCE [LARGE SCALE GENOMIC DNA]</scope>
    <source>
        <strain evidence="1">Wonlab-2016</strain>
    </source>
</reference>
<gene>
    <name evidence="1" type="ORF">BaRGS_00013884</name>
</gene>
<dbReference type="Proteomes" id="UP001519460">
    <property type="component" value="Unassembled WGS sequence"/>
</dbReference>
<protein>
    <submittedName>
        <fullName evidence="1">Uncharacterized protein</fullName>
    </submittedName>
</protein>
<sequence length="109" mass="11919">MPVESSTVILEDGNTKTGYKREAVDYFYMPSSATICLDPQLEAGTIYFSVNTDVNACRASTNSGRNYYPLTPTSSRIPYGLMLPAQHGRHSGTNCLRLQSVSPVPQSPQ</sequence>
<proteinExistence type="predicted"/>
<organism evidence="1 2">
    <name type="scientific">Batillaria attramentaria</name>
    <dbReference type="NCBI Taxonomy" id="370345"/>
    <lineage>
        <taxon>Eukaryota</taxon>
        <taxon>Metazoa</taxon>
        <taxon>Spiralia</taxon>
        <taxon>Lophotrochozoa</taxon>
        <taxon>Mollusca</taxon>
        <taxon>Gastropoda</taxon>
        <taxon>Caenogastropoda</taxon>
        <taxon>Sorbeoconcha</taxon>
        <taxon>Cerithioidea</taxon>
        <taxon>Batillariidae</taxon>
        <taxon>Batillaria</taxon>
    </lineage>
</organism>
<keyword evidence="2" id="KW-1185">Reference proteome</keyword>
<dbReference type="EMBL" id="JACVVK020000080">
    <property type="protein sequence ID" value="KAK7494757.1"/>
    <property type="molecule type" value="Genomic_DNA"/>
</dbReference>
<evidence type="ECO:0000313" key="1">
    <source>
        <dbReference type="EMBL" id="KAK7494757.1"/>
    </source>
</evidence>
<comment type="caution">
    <text evidence="1">The sequence shown here is derived from an EMBL/GenBank/DDBJ whole genome shotgun (WGS) entry which is preliminary data.</text>
</comment>
<evidence type="ECO:0000313" key="2">
    <source>
        <dbReference type="Proteomes" id="UP001519460"/>
    </source>
</evidence>